<dbReference type="GeneID" id="54557797"/>
<keyword evidence="2" id="KW-1185">Reference proteome</keyword>
<evidence type="ECO:0008006" key="3">
    <source>
        <dbReference type="Google" id="ProtNLM"/>
    </source>
</evidence>
<accession>A0A6A6CYV9</accession>
<gene>
    <name evidence="1" type="ORF">M409DRAFT_18496</name>
</gene>
<proteinExistence type="predicted"/>
<protein>
    <recommendedName>
        <fullName evidence="3">F-box domain-containing protein</fullName>
    </recommendedName>
</protein>
<evidence type="ECO:0000313" key="1">
    <source>
        <dbReference type="EMBL" id="KAF2171380.1"/>
    </source>
</evidence>
<dbReference type="Proteomes" id="UP000799537">
    <property type="component" value="Unassembled WGS sequence"/>
</dbReference>
<dbReference type="OrthoDB" id="3648900at2759"/>
<organism evidence="1 2">
    <name type="scientific">Zasmidium cellare ATCC 36951</name>
    <dbReference type="NCBI Taxonomy" id="1080233"/>
    <lineage>
        <taxon>Eukaryota</taxon>
        <taxon>Fungi</taxon>
        <taxon>Dikarya</taxon>
        <taxon>Ascomycota</taxon>
        <taxon>Pezizomycotina</taxon>
        <taxon>Dothideomycetes</taxon>
        <taxon>Dothideomycetidae</taxon>
        <taxon>Mycosphaerellales</taxon>
        <taxon>Mycosphaerellaceae</taxon>
        <taxon>Zasmidium</taxon>
    </lineage>
</organism>
<sequence length="277" mass="32281">MENTATLSRFRGVRALRQPIEQDPRDVRDDPDRTLKLCRYVNYVNPRAFPVFESRPYNPAPMPDGRSLLLELPGEIRNLVYELVATSGAEVHTKRFRSIMSRSRLVGVNRQIRQEYRSLLTMVTSPIIFKVVDFNFDHAVRFLNGLSDIDLKALPKIHTRSQREVRIFLTVTRRCSKNAHELHFWLNRAGHDGEKGYNVKVKYTMNFFDRPDDDHPLPQGLRHAESQQEAHRVLVGLQTGSLRQLDSDRAREEAIRIKKALARNIFPLLRHRYADDD</sequence>
<dbReference type="EMBL" id="ML993583">
    <property type="protein sequence ID" value="KAF2171380.1"/>
    <property type="molecule type" value="Genomic_DNA"/>
</dbReference>
<dbReference type="RefSeq" id="XP_033672269.1">
    <property type="nucleotide sequence ID" value="XM_033804525.1"/>
</dbReference>
<evidence type="ECO:0000313" key="2">
    <source>
        <dbReference type="Proteomes" id="UP000799537"/>
    </source>
</evidence>
<name>A0A6A6CYV9_ZASCE</name>
<dbReference type="AlphaFoldDB" id="A0A6A6CYV9"/>
<reference evidence="1" key="1">
    <citation type="journal article" date="2020" name="Stud. Mycol.">
        <title>101 Dothideomycetes genomes: a test case for predicting lifestyles and emergence of pathogens.</title>
        <authorList>
            <person name="Haridas S."/>
            <person name="Albert R."/>
            <person name="Binder M."/>
            <person name="Bloem J."/>
            <person name="Labutti K."/>
            <person name="Salamov A."/>
            <person name="Andreopoulos B."/>
            <person name="Baker S."/>
            <person name="Barry K."/>
            <person name="Bills G."/>
            <person name="Bluhm B."/>
            <person name="Cannon C."/>
            <person name="Castanera R."/>
            <person name="Culley D."/>
            <person name="Daum C."/>
            <person name="Ezra D."/>
            <person name="Gonzalez J."/>
            <person name="Henrissat B."/>
            <person name="Kuo A."/>
            <person name="Liang C."/>
            <person name="Lipzen A."/>
            <person name="Lutzoni F."/>
            <person name="Magnuson J."/>
            <person name="Mondo S."/>
            <person name="Nolan M."/>
            <person name="Ohm R."/>
            <person name="Pangilinan J."/>
            <person name="Park H.-J."/>
            <person name="Ramirez L."/>
            <person name="Alfaro M."/>
            <person name="Sun H."/>
            <person name="Tritt A."/>
            <person name="Yoshinaga Y."/>
            <person name="Zwiers L.-H."/>
            <person name="Turgeon B."/>
            <person name="Goodwin S."/>
            <person name="Spatafora J."/>
            <person name="Crous P."/>
            <person name="Grigoriev I."/>
        </authorList>
    </citation>
    <scope>NUCLEOTIDE SEQUENCE</scope>
    <source>
        <strain evidence="1">ATCC 36951</strain>
    </source>
</reference>